<dbReference type="InterPro" id="IPR017907">
    <property type="entry name" value="Znf_RING_CS"/>
</dbReference>
<dbReference type="PROSITE" id="PS51192">
    <property type="entry name" value="HELICASE_ATP_BIND_1"/>
    <property type="match status" value="1"/>
</dbReference>
<dbReference type="Pfam" id="PF08797">
    <property type="entry name" value="HIRAN"/>
    <property type="match status" value="1"/>
</dbReference>
<dbReference type="SMART" id="SM00910">
    <property type="entry name" value="HIRAN"/>
    <property type="match status" value="1"/>
</dbReference>
<protein>
    <submittedName>
        <fullName evidence="16">G7661 protein</fullName>
    </submittedName>
</protein>
<dbReference type="InterPro" id="IPR014905">
    <property type="entry name" value="HIRAN"/>
</dbReference>
<dbReference type="Pfam" id="PF00271">
    <property type="entry name" value="Helicase_C"/>
    <property type="match status" value="1"/>
</dbReference>
<keyword evidence="7" id="KW-0347">Helicase</keyword>
<keyword evidence="10" id="KW-0539">Nucleus</keyword>
<dbReference type="InterPro" id="IPR038718">
    <property type="entry name" value="SNF2-like_sf"/>
</dbReference>
<feature type="domain" description="Helicase C-terminal" evidence="15">
    <location>
        <begin position="766"/>
        <end position="931"/>
    </location>
</feature>
<dbReference type="SUPFAM" id="SSF57850">
    <property type="entry name" value="RING/U-box"/>
    <property type="match status" value="1"/>
</dbReference>
<keyword evidence="4" id="KW-0547">Nucleotide-binding</keyword>
<keyword evidence="8" id="KW-0862">Zinc</keyword>
<dbReference type="Gene3D" id="3.30.70.2330">
    <property type="match status" value="1"/>
</dbReference>
<evidence type="ECO:0000256" key="12">
    <source>
        <dbReference type="SAM" id="MobiDB-lite"/>
    </source>
</evidence>
<feature type="domain" description="RING-type" evidence="13">
    <location>
        <begin position="658"/>
        <end position="697"/>
    </location>
</feature>
<dbReference type="InterPro" id="IPR013083">
    <property type="entry name" value="Znf_RING/FYVE/PHD"/>
</dbReference>
<evidence type="ECO:0000256" key="7">
    <source>
        <dbReference type="ARBA" id="ARBA00022806"/>
    </source>
</evidence>
<dbReference type="EMBL" id="CAXHTA020000011">
    <property type="protein sequence ID" value="CAL5224900.1"/>
    <property type="molecule type" value="Genomic_DNA"/>
</dbReference>
<evidence type="ECO:0000256" key="2">
    <source>
        <dbReference type="ARBA" id="ARBA00008438"/>
    </source>
</evidence>
<evidence type="ECO:0000256" key="3">
    <source>
        <dbReference type="ARBA" id="ARBA00022723"/>
    </source>
</evidence>
<dbReference type="Proteomes" id="UP001497392">
    <property type="component" value="Unassembled WGS sequence"/>
</dbReference>
<comment type="caution">
    <text evidence="16">The sequence shown here is derived from an EMBL/GenBank/DDBJ whole genome shotgun (WGS) entry which is preliminary data.</text>
</comment>
<evidence type="ECO:0000256" key="5">
    <source>
        <dbReference type="ARBA" id="ARBA00022771"/>
    </source>
</evidence>
<dbReference type="CDD" id="cd18793">
    <property type="entry name" value="SF2_C_SNF"/>
    <property type="match status" value="1"/>
</dbReference>
<dbReference type="Gene3D" id="3.40.50.300">
    <property type="entry name" value="P-loop containing nucleotide triphosphate hydrolases"/>
    <property type="match status" value="1"/>
</dbReference>
<comment type="similarity">
    <text evidence="2">Belongs to the SNF2/RAD54 helicase family. RAD16 subfamily.</text>
</comment>
<evidence type="ECO:0000256" key="4">
    <source>
        <dbReference type="ARBA" id="ARBA00022741"/>
    </source>
</evidence>
<keyword evidence="6" id="KW-0378">Hydrolase</keyword>
<dbReference type="PANTHER" id="PTHR45626:SF17">
    <property type="entry name" value="HELICASE-LIKE TRANSCRIPTION FACTOR"/>
    <property type="match status" value="1"/>
</dbReference>
<evidence type="ECO:0000256" key="8">
    <source>
        <dbReference type="ARBA" id="ARBA00022833"/>
    </source>
</evidence>
<keyword evidence="17" id="KW-1185">Reference proteome</keyword>
<dbReference type="Pfam" id="PF00097">
    <property type="entry name" value="zf-C3HC4"/>
    <property type="match status" value="1"/>
</dbReference>
<dbReference type="InterPro" id="IPR001650">
    <property type="entry name" value="Helicase_C-like"/>
</dbReference>
<dbReference type="InterPro" id="IPR001841">
    <property type="entry name" value="Znf_RING"/>
</dbReference>
<evidence type="ECO:0000256" key="6">
    <source>
        <dbReference type="ARBA" id="ARBA00022801"/>
    </source>
</evidence>
<organism evidence="16 17">
    <name type="scientific">Coccomyxa viridis</name>
    <dbReference type="NCBI Taxonomy" id="1274662"/>
    <lineage>
        <taxon>Eukaryota</taxon>
        <taxon>Viridiplantae</taxon>
        <taxon>Chlorophyta</taxon>
        <taxon>core chlorophytes</taxon>
        <taxon>Trebouxiophyceae</taxon>
        <taxon>Trebouxiophyceae incertae sedis</taxon>
        <taxon>Coccomyxaceae</taxon>
        <taxon>Coccomyxa</taxon>
    </lineage>
</organism>
<dbReference type="SMART" id="SM00487">
    <property type="entry name" value="DEXDc"/>
    <property type="match status" value="1"/>
</dbReference>
<dbReference type="InterPro" id="IPR049730">
    <property type="entry name" value="SNF2/RAD54-like_C"/>
</dbReference>
<keyword evidence="3" id="KW-0479">Metal-binding</keyword>
<evidence type="ECO:0000256" key="11">
    <source>
        <dbReference type="PROSITE-ProRule" id="PRU00175"/>
    </source>
</evidence>
<evidence type="ECO:0000313" key="17">
    <source>
        <dbReference type="Proteomes" id="UP001497392"/>
    </source>
</evidence>
<evidence type="ECO:0000256" key="9">
    <source>
        <dbReference type="ARBA" id="ARBA00022840"/>
    </source>
</evidence>
<dbReference type="SMART" id="SM00184">
    <property type="entry name" value="RING"/>
    <property type="match status" value="1"/>
</dbReference>
<dbReference type="InterPro" id="IPR014001">
    <property type="entry name" value="Helicase_ATP-bd"/>
</dbReference>
<dbReference type="InterPro" id="IPR018957">
    <property type="entry name" value="Znf_C3HC4_RING-type"/>
</dbReference>
<dbReference type="PROSITE" id="PS51194">
    <property type="entry name" value="HELICASE_CTER"/>
    <property type="match status" value="1"/>
</dbReference>
<dbReference type="InterPro" id="IPR000330">
    <property type="entry name" value="SNF2_N"/>
</dbReference>
<keyword evidence="9" id="KW-0067">ATP-binding</keyword>
<comment type="subcellular location">
    <subcellularLocation>
        <location evidence="1">Nucleus</location>
    </subcellularLocation>
</comment>
<dbReference type="Pfam" id="PF00176">
    <property type="entry name" value="SNF2-rel_dom"/>
    <property type="match status" value="1"/>
</dbReference>
<sequence length="941" mass="103696">MAELTQDVDNTQEELELQCYGFFRGSIVGIQYYTGQVNQREVCLNVVLSLGLFYNHRQAYVADSVLVDWQMVNFVREPNNPYDQNAIRIDNVRGEKVGHLPRDVVSHVAPLVDQGLFQLEGMVPWGNNNTYKMPVNVYVFGPPDPAHAEMVKHRLLRAGMQIGSWGEDAMGQGSQAGGGYGGQAPAYGGQPAAVTMRLTRTQVEDSLGRLFKEISEDGPRALMPAAPEIVKPLYPHQQEALAWMVNRENTSALPPFWEPFSSKKQLAYVNSLTNFISASRPAPVRGGILADDMGLGKTLTVLSLIATNRPGQALPPVTVANRPQSAEEPPAKRQRTKKSGVAVSKMESAAAAAQRKLQAQVAAAEGPPLLPAAGGPRGTLIVCPLSVLSNWQQQIQEHTAGNLQVYTYHGADRNSSVPFLEQQDIVLTTYSILTGERSMRNGLLKVNWLRIVLDEGHTIRNAGTQQAQAAAAVRAERRWIVSGTPIQNSLQDLYGILSFLRVEPLDSKAIFNRTIQRPIRAGESQGILRVQILMARLALRRTKETKVEGGKPVVELPPKHINEVKVTLSAQHREKYNRWEQAGQQIFSKHLADNTLLQNYTTVLEIIMRMRMICDHADLVTQDAPQSAALGATQAAASHPELVDRLISVLKAGGDEDCAVCLSEMQQPCITLCAHVFCRACIEKVIRWDKAACPMCRCPINPTQLIEVPQEQAAAEDEEADADAHPDKAPGKAQCAKLLQSAKLQALLGHLKAAAAGQTNVRLAEDTEDLEASQTNRGEVNSSRPIKSVVFSQFTSMLNLVGDALRGEGISFVRLDGSTSAKKRARVMQEFASRESGSPIVFLVSLKAGGQGLNLVSASHVHLLDPWWNLSMEEQAMDRVHRLGQQRPVEVFRYVVEGSIEERMLKLQENKRELVSSAFDRRSPDQQRAMRINDIKLLMEL</sequence>
<feature type="region of interest" description="Disordered" evidence="12">
    <location>
        <begin position="312"/>
        <end position="343"/>
    </location>
</feature>
<evidence type="ECO:0000313" key="16">
    <source>
        <dbReference type="EMBL" id="CAL5224900.1"/>
    </source>
</evidence>
<dbReference type="Gene3D" id="3.40.50.10810">
    <property type="entry name" value="Tandem AAA-ATPase domain"/>
    <property type="match status" value="2"/>
</dbReference>
<dbReference type="SUPFAM" id="SSF52540">
    <property type="entry name" value="P-loop containing nucleoside triphosphate hydrolases"/>
    <property type="match status" value="2"/>
</dbReference>
<evidence type="ECO:0000259" key="14">
    <source>
        <dbReference type="PROSITE" id="PS51192"/>
    </source>
</evidence>
<dbReference type="CDD" id="cd16509">
    <property type="entry name" value="RING-HC_HLTF"/>
    <property type="match status" value="1"/>
</dbReference>
<accession>A0ABP1FYF2</accession>
<evidence type="ECO:0000256" key="10">
    <source>
        <dbReference type="ARBA" id="ARBA00023242"/>
    </source>
</evidence>
<evidence type="ECO:0000259" key="15">
    <source>
        <dbReference type="PROSITE" id="PS51194"/>
    </source>
</evidence>
<reference evidence="16 17" key="1">
    <citation type="submission" date="2024-06" db="EMBL/GenBank/DDBJ databases">
        <authorList>
            <person name="Kraege A."/>
            <person name="Thomma B."/>
        </authorList>
    </citation>
    <scope>NUCLEOTIDE SEQUENCE [LARGE SCALE GENOMIC DNA]</scope>
</reference>
<gene>
    <name evidence="16" type="primary">g7661</name>
    <name evidence="16" type="ORF">VP750_LOCUS6559</name>
</gene>
<dbReference type="PANTHER" id="PTHR45626">
    <property type="entry name" value="TRANSCRIPTION TERMINATION FACTOR 2-RELATED"/>
    <property type="match status" value="1"/>
</dbReference>
<feature type="domain" description="Helicase ATP-binding" evidence="14">
    <location>
        <begin position="278"/>
        <end position="503"/>
    </location>
</feature>
<dbReference type="PROSITE" id="PS00518">
    <property type="entry name" value="ZF_RING_1"/>
    <property type="match status" value="1"/>
</dbReference>
<evidence type="ECO:0000259" key="13">
    <source>
        <dbReference type="PROSITE" id="PS50089"/>
    </source>
</evidence>
<dbReference type="PROSITE" id="PS50089">
    <property type="entry name" value="ZF_RING_2"/>
    <property type="match status" value="1"/>
</dbReference>
<dbReference type="Gene3D" id="3.30.40.10">
    <property type="entry name" value="Zinc/RING finger domain, C3HC4 (zinc finger)"/>
    <property type="match status" value="1"/>
</dbReference>
<dbReference type="SMART" id="SM00490">
    <property type="entry name" value="HELICc"/>
    <property type="match status" value="1"/>
</dbReference>
<keyword evidence="5 11" id="KW-0863">Zinc-finger</keyword>
<name>A0ABP1FYF2_9CHLO</name>
<dbReference type="InterPro" id="IPR027417">
    <property type="entry name" value="P-loop_NTPase"/>
</dbReference>
<proteinExistence type="inferred from homology"/>
<evidence type="ECO:0000256" key="1">
    <source>
        <dbReference type="ARBA" id="ARBA00004123"/>
    </source>
</evidence>
<dbReference type="InterPro" id="IPR050628">
    <property type="entry name" value="SNF2_RAD54_helicase_TF"/>
</dbReference>